<proteinExistence type="predicted"/>
<dbReference type="SUPFAM" id="SSF46565">
    <property type="entry name" value="Chaperone J-domain"/>
    <property type="match status" value="1"/>
</dbReference>
<name>A0A7G2CU85_9TRYP</name>
<evidence type="ECO:0000313" key="4">
    <source>
        <dbReference type="Proteomes" id="UP000515908"/>
    </source>
</evidence>
<organism evidence="3 4">
    <name type="scientific">Angomonas deanei</name>
    <dbReference type="NCBI Taxonomy" id="59799"/>
    <lineage>
        <taxon>Eukaryota</taxon>
        <taxon>Discoba</taxon>
        <taxon>Euglenozoa</taxon>
        <taxon>Kinetoplastea</taxon>
        <taxon>Metakinetoplastina</taxon>
        <taxon>Trypanosomatida</taxon>
        <taxon>Trypanosomatidae</taxon>
        <taxon>Strigomonadinae</taxon>
        <taxon>Angomonas</taxon>
    </lineage>
</organism>
<reference evidence="3 4" key="1">
    <citation type="submission" date="2020-08" db="EMBL/GenBank/DDBJ databases">
        <authorList>
            <person name="Newling K."/>
            <person name="Davey J."/>
            <person name="Forrester S."/>
        </authorList>
    </citation>
    <scope>NUCLEOTIDE SEQUENCE [LARGE SCALE GENOMIC DNA]</scope>
    <source>
        <strain evidence="4">Crithidia deanei Carvalho (ATCC PRA-265)</strain>
    </source>
</reference>
<feature type="domain" description="J" evidence="2">
    <location>
        <begin position="170"/>
        <end position="235"/>
    </location>
</feature>
<evidence type="ECO:0000256" key="1">
    <source>
        <dbReference type="SAM" id="MobiDB-lite"/>
    </source>
</evidence>
<dbReference type="OrthoDB" id="445556at2759"/>
<dbReference type="PANTHER" id="PTHR44094:SF8">
    <property type="entry name" value="DNAJ HEAT SHOCK N-TERMINAL DOMAIN-CONTAINING PROTEIN-RELATED"/>
    <property type="match status" value="1"/>
</dbReference>
<dbReference type="Pfam" id="PF00226">
    <property type="entry name" value="DnaJ"/>
    <property type="match status" value="1"/>
</dbReference>
<dbReference type="SMART" id="SM00271">
    <property type="entry name" value="DnaJ"/>
    <property type="match status" value="1"/>
</dbReference>
<dbReference type="VEuPathDB" id="TriTrypDB:ADEAN_001032700"/>
<feature type="region of interest" description="Disordered" evidence="1">
    <location>
        <begin position="144"/>
        <end position="168"/>
    </location>
</feature>
<dbReference type="PANTHER" id="PTHR44094">
    <property type="entry name" value="DNAJ HEAT SHOCK N-TERMINAL DOMAIN-CONTAINING PROTEIN"/>
    <property type="match status" value="1"/>
</dbReference>
<dbReference type="InterPro" id="IPR036869">
    <property type="entry name" value="J_dom_sf"/>
</dbReference>
<evidence type="ECO:0000259" key="2">
    <source>
        <dbReference type="PROSITE" id="PS50076"/>
    </source>
</evidence>
<keyword evidence="4" id="KW-1185">Reference proteome</keyword>
<dbReference type="PRINTS" id="PR00625">
    <property type="entry name" value="JDOMAIN"/>
</dbReference>
<dbReference type="PROSITE" id="PS50076">
    <property type="entry name" value="DNAJ_2"/>
    <property type="match status" value="1"/>
</dbReference>
<dbReference type="Gene3D" id="1.10.287.110">
    <property type="entry name" value="DnaJ domain"/>
    <property type="match status" value="1"/>
</dbReference>
<dbReference type="CDD" id="cd06257">
    <property type="entry name" value="DnaJ"/>
    <property type="match status" value="1"/>
</dbReference>
<sequence>MSVNMNVASTLPDVVFARGTPKHVVQGLGDALQNIAAGVGVGSAALVGLTAGGAKEDGLMGAVKGFGYGLLAFGASTLYGSCTGVSQLALGVYHTPEAVINVSSGDKFWDSAEGRWERIDLADLLNALPTNDDDIMTAARAAYQENRKQQAGETPLPTNNPNNNNNGKEDYYTVLGVPRNATEVEIKKAYLQKAVLTHPDKNPGDPQAGERFLAVKEAYAVLSDPNTRDKYDRHGSIDNDEINTANAENFLTQLLGTEYLTPLVGRLWISTILEEDKIFNKSQMKVLRQRRRLRIAAQLLRFVDEPAGGLDDARVVFQDAASTFCGPDLLREIAEQYMTAARQHLYGNTVQKELDSFFSSKWAACRRVYSSTAAGTALLRQARQNNLRTEEMQKMLSSILSWDAPRIVLQACRYLLYDCCVTLATRGDRARGLEKLSLMALEIAENEDKARAAQLSVVS</sequence>
<dbReference type="EMBL" id="LR877172">
    <property type="protein sequence ID" value="CAD2222777.1"/>
    <property type="molecule type" value="Genomic_DNA"/>
</dbReference>
<dbReference type="InterPro" id="IPR052423">
    <property type="entry name" value="EMIR"/>
</dbReference>
<dbReference type="InterPro" id="IPR001623">
    <property type="entry name" value="DnaJ_domain"/>
</dbReference>
<gene>
    <name evidence="3" type="ORF">ADEAN_001032700</name>
</gene>
<accession>A0A7G2CU85</accession>
<evidence type="ECO:0000313" key="3">
    <source>
        <dbReference type="EMBL" id="CAD2222777.1"/>
    </source>
</evidence>
<dbReference type="AlphaFoldDB" id="A0A7G2CU85"/>
<protein>
    <submittedName>
        <fullName evidence="3">DnaJ domain containing protein, putative</fullName>
    </submittedName>
</protein>
<dbReference type="Proteomes" id="UP000515908">
    <property type="component" value="Chromosome 28"/>
</dbReference>